<evidence type="ECO:0000313" key="1">
    <source>
        <dbReference type="EMBL" id="KAI4572006.1"/>
    </source>
</evidence>
<accession>A0ACB9ULE1</accession>
<comment type="caution">
    <text evidence="1">The sequence shown here is derived from an EMBL/GenBank/DDBJ whole genome shotgun (WGS) entry which is preliminary data.</text>
</comment>
<sequence length="147" mass="16374">MVCCYTPSVYKVHTDLKCAAHSRPWLVKGSEGFCDFLPSKADDAGFETAKSFALHGAHVILACRNMARASEAVSRILGEWDGTISAMLAFNFKICYDFGNLKQKGPGCRSRQKQRLVFASRSDGRIKSQGQDQGQWGRNVYPTYKKV</sequence>
<proteinExistence type="predicted"/>
<dbReference type="Proteomes" id="UP001057279">
    <property type="component" value="Linkage Group LG16"/>
</dbReference>
<protein>
    <submittedName>
        <fullName evidence="1">Uncharacterized protein</fullName>
    </submittedName>
</protein>
<keyword evidence="2" id="KW-1185">Reference proteome</keyword>
<reference evidence="1" key="1">
    <citation type="submission" date="2022-03" db="EMBL/GenBank/DDBJ databases">
        <title>Genomic analyses of argali, domestic sheep and their hybrids provide insights into chromosomal evolution, heterosis and genetic basis of agronomic traits.</title>
        <authorList>
            <person name="Li M."/>
        </authorList>
    </citation>
    <scope>NUCLEOTIDE SEQUENCE</scope>
    <source>
        <strain evidence="1">F1 hybrid</strain>
    </source>
</reference>
<organism evidence="1 2">
    <name type="scientific">Ovis ammon polii x Ovis aries</name>
    <dbReference type="NCBI Taxonomy" id="2918886"/>
    <lineage>
        <taxon>Eukaryota</taxon>
        <taxon>Metazoa</taxon>
        <taxon>Chordata</taxon>
        <taxon>Craniata</taxon>
        <taxon>Vertebrata</taxon>
        <taxon>Euteleostomi</taxon>
        <taxon>Mammalia</taxon>
        <taxon>Eutheria</taxon>
        <taxon>Laurasiatheria</taxon>
        <taxon>Artiodactyla</taxon>
        <taxon>Ruminantia</taxon>
        <taxon>Pecora</taxon>
        <taxon>Bovidae</taxon>
        <taxon>Caprinae</taxon>
        <taxon>Ovis</taxon>
    </lineage>
</organism>
<evidence type="ECO:0000313" key="2">
    <source>
        <dbReference type="Proteomes" id="UP001057279"/>
    </source>
</evidence>
<dbReference type="EMBL" id="CM043041">
    <property type="protein sequence ID" value="KAI4572006.1"/>
    <property type="molecule type" value="Genomic_DNA"/>
</dbReference>
<gene>
    <name evidence="1" type="ORF">MJG53_014112</name>
</gene>
<name>A0ACB9ULE1_9CETA</name>